<dbReference type="Proteomes" id="UP001157502">
    <property type="component" value="Chromosome 11"/>
</dbReference>
<protein>
    <submittedName>
        <fullName evidence="1">Uncharacterized protein</fullName>
    </submittedName>
</protein>
<accession>A0ACC2GM64</accession>
<evidence type="ECO:0000313" key="2">
    <source>
        <dbReference type="Proteomes" id="UP001157502"/>
    </source>
</evidence>
<reference evidence="1" key="1">
    <citation type="submission" date="2021-05" db="EMBL/GenBank/DDBJ databases">
        <authorList>
            <person name="Pan Q."/>
            <person name="Jouanno E."/>
            <person name="Zahm M."/>
            <person name="Klopp C."/>
            <person name="Cabau C."/>
            <person name="Louis A."/>
            <person name="Berthelot C."/>
            <person name="Parey E."/>
            <person name="Roest Crollius H."/>
            <person name="Montfort J."/>
            <person name="Robinson-Rechavi M."/>
            <person name="Bouchez O."/>
            <person name="Lampietro C."/>
            <person name="Lopez Roques C."/>
            <person name="Donnadieu C."/>
            <person name="Postlethwait J."/>
            <person name="Bobe J."/>
            <person name="Dillon D."/>
            <person name="Chandos A."/>
            <person name="von Hippel F."/>
            <person name="Guiguen Y."/>
        </authorList>
    </citation>
    <scope>NUCLEOTIDE SEQUENCE</scope>
    <source>
        <strain evidence="1">YG-Jan2019</strain>
    </source>
</reference>
<proteinExistence type="predicted"/>
<name>A0ACC2GM64_DALPE</name>
<sequence length="522" mass="57038">MSGVRSCAGMAVALPKTLGELQLYRILQRANLLSYYEAFIQQGGDDVQQLCEAAEEEFLEIMALVGMASKPLHVRRLQKALRDWVTNPALFHQPLASLPVCSIPIYKLEANGNAGAKVPKLLAAACAGDSRKDEASGSGAGGEVGSASGSPLLGASEPRFWSSLSSHGAGGGPESERSLSPSETSAGVGSPSSPRGEEVLDAAALKSVAECVERLAQGLPRSDPAEVKEGLRGNKKLAKMICHILEMDEEDPRRAEEIRKYSAIYGRFDSKRKDGKHLTLHELTVNEAAAQLCMKEVSLLTRRDELFGLARQVSREVTYKYTYRTSKSRCGDEPSPKRVKTEEGFFDLQEALQAIHMRKETLREQLATAKSKGEETTGRSIQLQLERLLARQMEILHDAQAPDRLQTLEWRVPLGGYSTRHQPDLEQRQHANGSFADNTTLQPGERPLNLRVAGLRSDGDTPLGKQLANELKRHHSNGEGKTPASCHSRPLSTENGNGTDFSRGALNLSDKKSIKSEPEDLR</sequence>
<comment type="caution">
    <text evidence="1">The sequence shown here is derived from an EMBL/GenBank/DDBJ whole genome shotgun (WGS) entry which is preliminary data.</text>
</comment>
<organism evidence="1 2">
    <name type="scientific">Dallia pectoralis</name>
    <name type="common">Alaska blackfish</name>
    <dbReference type="NCBI Taxonomy" id="75939"/>
    <lineage>
        <taxon>Eukaryota</taxon>
        <taxon>Metazoa</taxon>
        <taxon>Chordata</taxon>
        <taxon>Craniata</taxon>
        <taxon>Vertebrata</taxon>
        <taxon>Euteleostomi</taxon>
        <taxon>Actinopterygii</taxon>
        <taxon>Neopterygii</taxon>
        <taxon>Teleostei</taxon>
        <taxon>Protacanthopterygii</taxon>
        <taxon>Esociformes</taxon>
        <taxon>Umbridae</taxon>
        <taxon>Dallia</taxon>
    </lineage>
</organism>
<dbReference type="EMBL" id="CM055738">
    <property type="protein sequence ID" value="KAJ8004627.1"/>
    <property type="molecule type" value="Genomic_DNA"/>
</dbReference>
<gene>
    <name evidence="1" type="ORF">DPEC_G00138280</name>
</gene>
<evidence type="ECO:0000313" key="1">
    <source>
        <dbReference type="EMBL" id="KAJ8004627.1"/>
    </source>
</evidence>
<keyword evidence="2" id="KW-1185">Reference proteome</keyword>